<feature type="region of interest" description="Disordered" evidence="1">
    <location>
        <begin position="87"/>
        <end position="111"/>
    </location>
</feature>
<evidence type="ECO:0000313" key="4">
    <source>
        <dbReference type="Proteomes" id="UP000583556"/>
    </source>
</evidence>
<accession>A0A7Y0BRX8</accession>
<organism evidence="3 4">
    <name type="scientific">Novosphingobium olei</name>
    <dbReference type="NCBI Taxonomy" id="2728851"/>
    <lineage>
        <taxon>Bacteria</taxon>
        <taxon>Pseudomonadati</taxon>
        <taxon>Pseudomonadota</taxon>
        <taxon>Alphaproteobacteria</taxon>
        <taxon>Sphingomonadales</taxon>
        <taxon>Sphingomonadaceae</taxon>
        <taxon>Novosphingobium</taxon>
    </lineage>
</organism>
<keyword evidence="2" id="KW-0472">Membrane</keyword>
<evidence type="ECO:0000256" key="2">
    <source>
        <dbReference type="SAM" id="Phobius"/>
    </source>
</evidence>
<evidence type="ECO:0000313" key="3">
    <source>
        <dbReference type="EMBL" id="NML95343.1"/>
    </source>
</evidence>
<keyword evidence="2" id="KW-1133">Transmembrane helix</keyword>
<gene>
    <name evidence="3" type="ORF">HHL27_16835</name>
</gene>
<sequence>MTRRRPFRLWAILLVLVVALQALAPMGGGLSLRSGSAFSADTVEVAVAPARRVAEAAVAPLPAPLPTVAALVIPLSLMLVATWRPKPRQTAPPRLDPAFPQRLEPRAPPRP</sequence>
<reference evidence="3 4" key="1">
    <citation type="submission" date="2020-04" db="EMBL/GenBank/DDBJ databases">
        <title>Novosphingobium sp. TW-4 isolated from soil.</title>
        <authorList>
            <person name="Dahal R.H."/>
            <person name="Chaudhary D.K."/>
        </authorList>
    </citation>
    <scope>NUCLEOTIDE SEQUENCE [LARGE SCALE GENOMIC DNA]</scope>
    <source>
        <strain evidence="3 4">TW-4</strain>
    </source>
</reference>
<dbReference type="EMBL" id="JABBGM010000009">
    <property type="protein sequence ID" value="NML95343.1"/>
    <property type="molecule type" value="Genomic_DNA"/>
</dbReference>
<name>A0A7Y0BRX8_9SPHN</name>
<comment type="caution">
    <text evidence="3">The sequence shown here is derived from an EMBL/GenBank/DDBJ whole genome shotgun (WGS) entry which is preliminary data.</text>
</comment>
<dbReference type="Proteomes" id="UP000583556">
    <property type="component" value="Unassembled WGS sequence"/>
</dbReference>
<keyword evidence="4" id="KW-1185">Reference proteome</keyword>
<dbReference type="RefSeq" id="WP_169494551.1">
    <property type="nucleotide sequence ID" value="NZ_JABBGM010000009.1"/>
</dbReference>
<proteinExistence type="predicted"/>
<feature type="transmembrane region" description="Helical" evidence="2">
    <location>
        <begin position="63"/>
        <end position="83"/>
    </location>
</feature>
<protein>
    <submittedName>
        <fullName evidence="3">Uncharacterized protein</fullName>
    </submittedName>
</protein>
<dbReference type="AlphaFoldDB" id="A0A7Y0BRX8"/>
<evidence type="ECO:0000256" key="1">
    <source>
        <dbReference type="SAM" id="MobiDB-lite"/>
    </source>
</evidence>
<keyword evidence="2" id="KW-0812">Transmembrane</keyword>